<accession>A0AAN6VCA1</accession>
<evidence type="ECO:0000313" key="1">
    <source>
        <dbReference type="EMBL" id="KAK4148707.1"/>
    </source>
</evidence>
<reference evidence="1" key="1">
    <citation type="journal article" date="2023" name="Mol. Phylogenet. Evol.">
        <title>Genome-scale phylogeny and comparative genomics of the fungal order Sordariales.</title>
        <authorList>
            <person name="Hensen N."/>
            <person name="Bonometti L."/>
            <person name="Westerberg I."/>
            <person name="Brannstrom I.O."/>
            <person name="Guillou S."/>
            <person name="Cros-Aarteil S."/>
            <person name="Calhoun S."/>
            <person name="Haridas S."/>
            <person name="Kuo A."/>
            <person name="Mondo S."/>
            <person name="Pangilinan J."/>
            <person name="Riley R."/>
            <person name="LaButti K."/>
            <person name="Andreopoulos B."/>
            <person name="Lipzen A."/>
            <person name="Chen C."/>
            <person name="Yan M."/>
            <person name="Daum C."/>
            <person name="Ng V."/>
            <person name="Clum A."/>
            <person name="Steindorff A."/>
            <person name="Ohm R.A."/>
            <person name="Martin F."/>
            <person name="Silar P."/>
            <person name="Natvig D.O."/>
            <person name="Lalanne C."/>
            <person name="Gautier V."/>
            <person name="Ament-Velasquez S.L."/>
            <person name="Kruys A."/>
            <person name="Hutchinson M.I."/>
            <person name="Powell A.J."/>
            <person name="Barry K."/>
            <person name="Miller A.N."/>
            <person name="Grigoriev I.V."/>
            <person name="Debuchy R."/>
            <person name="Gladieux P."/>
            <person name="Hiltunen Thoren M."/>
            <person name="Johannesson H."/>
        </authorList>
    </citation>
    <scope>NUCLEOTIDE SEQUENCE</scope>
    <source>
        <strain evidence="1">CBS 538.74</strain>
    </source>
</reference>
<sequence>SLTHQATHYLSQVIRNMVSGCGDGGKTMSYSCFCVSSSAKFESIINRDVASKCMPNVPAATSDALEVFESYCNFLPLPAGISQSLNHDREKDGF</sequence>
<dbReference type="Proteomes" id="UP001302745">
    <property type="component" value="Unassembled WGS sequence"/>
</dbReference>
<evidence type="ECO:0000313" key="2">
    <source>
        <dbReference type="Proteomes" id="UP001302745"/>
    </source>
</evidence>
<protein>
    <submittedName>
        <fullName evidence="1">Uncharacterized protein</fullName>
    </submittedName>
</protein>
<comment type="caution">
    <text evidence="1">The sequence shown here is derived from an EMBL/GenBank/DDBJ whole genome shotgun (WGS) entry which is preliminary data.</text>
</comment>
<reference evidence="1" key="2">
    <citation type="submission" date="2023-05" db="EMBL/GenBank/DDBJ databases">
        <authorList>
            <consortium name="Lawrence Berkeley National Laboratory"/>
            <person name="Steindorff A."/>
            <person name="Hensen N."/>
            <person name="Bonometti L."/>
            <person name="Westerberg I."/>
            <person name="Brannstrom I.O."/>
            <person name="Guillou S."/>
            <person name="Cros-Aarteil S."/>
            <person name="Calhoun S."/>
            <person name="Haridas S."/>
            <person name="Kuo A."/>
            <person name="Mondo S."/>
            <person name="Pangilinan J."/>
            <person name="Riley R."/>
            <person name="Labutti K."/>
            <person name="Andreopoulos B."/>
            <person name="Lipzen A."/>
            <person name="Chen C."/>
            <person name="Yanf M."/>
            <person name="Daum C."/>
            <person name="Ng V."/>
            <person name="Clum A."/>
            <person name="Ohm R."/>
            <person name="Martin F."/>
            <person name="Silar P."/>
            <person name="Natvig D."/>
            <person name="Lalanne C."/>
            <person name="Gautier V."/>
            <person name="Ament-Velasquez S.L."/>
            <person name="Kruys A."/>
            <person name="Hutchinson M.I."/>
            <person name="Powell A.J."/>
            <person name="Barry K."/>
            <person name="Miller A.N."/>
            <person name="Grigoriev I.V."/>
            <person name="Debuchy R."/>
            <person name="Gladieux P."/>
            <person name="Thoren M.H."/>
            <person name="Johannesson H."/>
        </authorList>
    </citation>
    <scope>NUCLEOTIDE SEQUENCE</scope>
    <source>
        <strain evidence="1">CBS 538.74</strain>
    </source>
</reference>
<dbReference type="EMBL" id="MU857279">
    <property type="protein sequence ID" value="KAK4148707.1"/>
    <property type="molecule type" value="Genomic_DNA"/>
</dbReference>
<organism evidence="1 2">
    <name type="scientific">Chaetomidium leptoderma</name>
    <dbReference type="NCBI Taxonomy" id="669021"/>
    <lineage>
        <taxon>Eukaryota</taxon>
        <taxon>Fungi</taxon>
        <taxon>Dikarya</taxon>
        <taxon>Ascomycota</taxon>
        <taxon>Pezizomycotina</taxon>
        <taxon>Sordariomycetes</taxon>
        <taxon>Sordariomycetidae</taxon>
        <taxon>Sordariales</taxon>
        <taxon>Chaetomiaceae</taxon>
        <taxon>Chaetomidium</taxon>
    </lineage>
</organism>
<name>A0AAN6VCA1_9PEZI</name>
<gene>
    <name evidence="1" type="ORF">C8A00DRAFT_19509</name>
</gene>
<dbReference type="AlphaFoldDB" id="A0AAN6VCA1"/>
<proteinExistence type="predicted"/>
<feature type="non-terminal residue" evidence="1">
    <location>
        <position position="1"/>
    </location>
</feature>
<keyword evidence="2" id="KW-1185">Reference proteome</keyword>